<reference evidence="1" key="1">
    <citation type="journal article" date="2014" name="Front. Microbiol.">
        <title>High frequency of phylogenetically diverse reductive dehalogenase-homologous genes in deep subseafloor sedimentary metagenomes.</title>
        <authorList>
            <person name="Kawai M."/>
            <person name="Futagami T."/>
            <person name="Toyoda A."/>
            <person name="Takaki Y."/>
            <person name="Nishi S."/>
            <person name="Hori S."/>
            <person name="Arai W."/>
            <person name="Tsubouchi T."/>
            <person name="Morono Y."/>
            <person name="Uchiyama I."/>
            <person name="Ito T."/>
            <person name="Fujiyama A."/>
            <person name="Inagaki F."/>
            <person name="Takami H."/>
        </authorList>
    </citation>
    <scope>NUCLEOTIDE SEQUENCE</scope>
    <source>
        <strain evidence="1">Expedition CK06-06</strain>
    </source>
</reference>
<name>X0ZP69_9ZZZZ</name>
<evidence type="ECO:0000313" key="1">
    <source>
        <dbReference type="EMBL" id="GAG71535.1"/>
    </source>
</evidence>
<organism evidence="1">
    <name type="scientific">marine sediment metagenome</name>
    <dbReference type="NCBI Taxonomy" id="412755"/>
    <lineage>
        <taxon>unclassified sequences</taxon>
        <taxon>metagenomes</taxon>
        <taxon>ecological metagenomes</taxon>
    </lineage>
</organism>
<protein>
    <submittedName>
        <fullName evidence="1">Uncharacterized protein</fullName>
    </submittedName>
</protein>
<feature type="non-terminal residue" evidence="1">
    <location>
        <position position="167"/>
    </location>
</feature>
<comment type="caution">
    <text evidence="1">The sequence shown here is derived from an EMBL/GenBank/DDBJ whole genome shotgun (WGS) entry which is preliminary data.</text>
</comment>
<dbReference type="AlphaFoldDB" id="X0ZP69"/>
<sequence>MSQGDVLECTAIQTIAGTRFTNVFYLQQTTADPSSTNQLESAAVALKLNYFTPLAVILSDQWDLLCIEVKNAFLTGLPAWRETFTLPGAVITEPLPSQLAALLTYNTNNGGKGRTGKVYVGGAVVADELDNNLKKTFSDALSTVGLTLTVAMPNAPDATSYRSGPKP</sequence>
<accession>X0ZP69</accession>
<proteinExistence type="predicted"/>
<dbReference type="EMBL" id="BART01004499">
    <property type="protein sequence ID" value="GAG71535.1"/>
    <property type="molecule type" value="Genomic_DNA"/>
</dbReference>
<gene>
    <name evidence="1" type="ORF">S01H4_11244</name>
</gene>